<dbReference type="OMA" id="LSHIANY"/>
<evidence type="ECO:0000256" key="1">
    <source>
        <dbReference type="ARBA" id="ARBA00006180"/>
    </source>
</evidence>
<proteinExistence type="inferred from homology"/>
<dbReference type="GeneID" id="14889933"/>
<dbReference type="Proteomes" id="UP000014680">
    <property type="component" value="Unassembled WGS sequence"/>
</dbReference>
<dbReference type="GO" id="GO:0019903">
    <property type="term" value="F:protein phosphatase binding"/>
    <property type="evidence" value="ECO:0007669"/>
    <property type="project" value="InterPro"/>
</dbReference>
<dbReference type="SUPFAM" id="SSF48371">
    <property type="entry name" value="ARM repeat"/>
    <property type="match status" value="1"/>
</dbReference>
<dbReference type="RefSeq" id="XP_004257615.1">
    <property type="nucleotide sequence ID" value="XM_004257567.1"/>
</dbReference>
<dbReference type="OrthoDB" id="29502at2759"/>
<gene>
    <name evidence="3" type="ORF">EIN_359270</name>
</gene>
<keyword evidence="4" id="KW-1185">Reference proteome</keyword>
<name>A0A0A1UDM3_ENTIV</name>
<comment type="similarity">
    <text evidence="1">Belongs to the SAPS family.</text>
</comment>
<accession>A0A0A1UDM3</accession>
<evidence type="ECO:0000256" key="2">
    <source>
        <dbReference type="ARBA" id="ARBA00023306"/>
    </source>
</evidence>
<dbReference type="GO" id="GO:0019888">
    <property type="term" value="F:protein phosphatase regulator activity"/>
    <property type="evidence" value="ECO:0007669"/>
    <property type="project" value="TreeGrafter"/>
</dbReference>
<evidence type="ECO:0000313" key="4">
    <source>
        <dbReference type="Proteomes" id="UP000014680"/>
    </source>
</evidence>
<dbReference type="VEuPathDB" id="AmoebaDB:EIN_359270"/>
<dbReference type="GO" id="GO:0005634">
    <property type="term" value="C:nucleus"/>
    <property type="evidence" value="ECO:0007669"/>
    <property type="project" value="TreeGrafter"/>
</dbReference>
<evidence type="ECO:0000313" key="3">
    <source>
        <dbReference type="EMBL" id="ELP90844.1"/>
    </source>
</evidence>
<keyword evidence="2" id="KW-0131">Cell cycle</keyword>
<dbReference type="InterPro" id="IPR011989">
    <property type="entry name" value="ARM-like"/>
</dbReference>
<dbReference type="EMBL" id="KB206483">
    <property type="protein sequence ID" value="ELP90844.1"/>
    <property type="molecule type" value="Genomic_DNA"/>
</dbReference>
<protein>
    <submittedName>
        <fullName evidence="3">Uncharacterized protein</fullName>
    </submittedName>
</protein>
<dbReference type="PANTHER" id="PTHR12634">
    <property type="entry name" value="SIT4 YEAST -ASSOCIATING PROTEIN-RELATED"/>
    <property type="match status" value="1"/>
</dbReference>
<organism evidence="3 4">
    <name type="scientific">Entamoeba invadens IP1</name>
    <dbReference type="NCBI Taxonomy" id="370355"/>
    <lineage>
        <taxon>Eukaryota</taxon>
        <taxon>Amoebozoa</taxon>
        <taxon>Evosea</taxon>
        <taxon>Archamoebae</taxon>
        <taxon>Mastigamoebida</taxon>
        <taxon>Entamoebidae</taxon>
        <taxon>Entamoeba</taxon>
    </lineage>
</organism>
<dbReference type="KEGG" id="eiv:EIN_359270"/>
<dbReference type="InterPro" id="IPR016024">
    <property type="entry name" value="ARM-type_fold"/>
</dbReference>
<dbReference type="PANTHER" id="PTHR12634:SF8">
    <property type="entry name" value="FIERY MOUNTAIN, ISOFORM D"/>
    <property type="match status" value="1"/>
</dbReference>
<sequence length="469" mass="54025">MSNRVAIQIPSEINSVLLSQNCTLERLLSMPELQSELRYNKRLQRFICDESVLQQLFKNILDDSNPKLQSQATKVVCANVLAITENIFYFPNLISSLLQEFITSKSNVTISSISKVLTVLLDIPTSNVFEMMKSMNDIVCILLSHIANYELKNFIKEIVKITSEDGSNTLGALYLYSQNIVRLLVSKFLETIRSELPDEEVLENIVDVLQAISSINGCEERFVADINSCQKIKELFDTIFDAKSKSTKAIGFKLLSICLTQSSVVYGLCECQRNALPQVYQLLFEHIEELKREMFYESGCVTVVRMECIKIVNALTLSYFKVVYEEFVTHNVLDILLKIFFSYQHNCTLIRQDIYTIVEAIASRGIPILEDQIFNTKFYNMLIEEDKKCIQYKDKNGYYPEHQGLLMEIMNTVYICILDEPEFGSEDFVEYYSKSVSQRRLNGGEVSYKILEKDEEENKCIIDVYEEDI</sequence>
<dbReference type="GO" id="GO:0005829">
    <property type="term" value="C:cytosol"/>
    <property type="evidence" value="ECO:0007669"/>
    <property type="project" value="TreeGrafter"/>
</dbReference>
<reference evidence="3 4" key="1">
    <citation type="submission" date="2012-10" db="EMBL/GenBank/DDBJ databases">
        <authorList>
            <person name="Zafar N."/>
            <person name="Inman J."/>
            <person name="Hall N."/>
            <person name="Lorenzi H."/>
            <person name="Caler E."/>
        </authorList>
    </citation>
    <scope>NUCLEOTIDE SEQUENCE [LARGE SCALE GENOMIC DNA]</scope>
    <source>
        <strain evidence="3 4">IP1</strain>
    </source>
</reference>
<dbReference type="Gene3D" id="1.25.10.10">
    <property type="entry name" value="Leucine-rich Repeat Variant"/>
    <property type="match status" value="1"/>
</dbReference>
<dbReference type="AlphaFoldDB" id="A0A0A1UDM3"/>
<dbReference type="InterPro" id="IPR007587">
    <property type="entry name" value="SAPS"/>
</dbReference>